<dbReference type="InterPro" id="IPR021234">
    <property type="entry name" value="DUF2827"/>
</dbReference>
<evidence type="ECO:0000313" key="1">
    <source>
        <dbReference type="EMBL" id="RGE39404.1"/>
    </source>
</evidence>
<dbReference type="OrthoDB" id="1627328at2"/>
<dbReference type="AlphaFoldDB" id="A0A373F5G3"/>
<comment type="caution">
    <text evidence="1">The sequence shown here is derived from an EMBL/GenBank/DDBJ whole genome shotgun (WGS) entry which is preliminary data.</text>
</comment>
<accession>A0A373F5G3</accession>
<reference evidence="1 2" key="1">
    <citation type="submission" date="2018-08" db="EMBL/GenBank/DDBJ databases">
        <title>Comamonas testosteroni strain SWCO2.</title>
        <authorList>
            <person name="Jiang N."/>
            <person name="Zhang X.Z."/>
        </authorList>
    </citation>
    <scope>NUCLEOTIDE SEQUENCE [LARGE SCALE GENOMIC DNA]</scope>
    <source>
        <strain evidence="1 2">SWCO2</strain>
    </source>
</reference>
<keyword evidence="2" id="KW-1185">Reference proteome</keyword>
<dbReference type="Proteomes" id="UP000261948">
    <property type="component" value="Unassembled WGS sequence"/>
</dbReference>
<gene>
    <name evidence="1" type="ORF">DZC30_21930</name>
</gene>
<organism evidence="1 2">
    <name type="scientific">Comamonas testosteroni</name>
    <name type="common">Pseudomonas testosteroni</name>
    <dbReference type="NCBI Taxonomy" id="285"/>
    <lineage>
        <taxon>Bacteria</taxon>
        <taxon>Pseudomonadati</taxon>
        <taxon>Pseudomonadota</taxon>
        <taxon>Betaproteobacteria</taxon>
        <taxon>Burkholderiales</taxon>
        <taxon>Comamonadaceae</taxon>
        <taxon>Comamonas</taxon>
    </lineage>
</organism>
<protein>
    <submittedName>
        <fullName evidence="1">DUF2827 domain-containing protein</fullName>
    </submittedName>
</protein>
<evidence type="ECO:0000313" key="2">
    <source>
        <dbReference type="Proteomes" id="UP000261948"/>
    </source>
</evidence>
<proteinExistence type="predicted"/>
<dbReference type="Pfam" id="PF10933">
    <property type="entry name" value="DUF2827"/>
    <property type="match status" value="1"/>
</dbReference>
<sequence length="382" mass="42759">MRIGISVITHANQNIWENGMGQNVIFLARALKAVPFVRSVVLINVGDQKGMAEQVDLAGDSLMLLTQEQASDEVDVIFELAGALNPQWLALQRARGKKVVYYCVGQPYVGLIEGAVFERPGFFPPIGRCDEVWLLPKDAQHAAMMRVLNRCVVRLAPYLWSSSFLEKRVTEVAAKGYRYGWAPQDGKGGRHSLRVAIFEPNVSVVKTSSIPMLVCDEAYRAQRGSLQMMHVLNTLHMKDHPTMLHLANSLDIVKEHKACFHGRHDVVGFMSQFADAVVAHQWENEQNYSYMDALYGDYPLIHNSPWLKSFGAGYFYPGFDAAEGGRQLIFASAHHDECLQEQRLARQKLFAALDPVSEVNVQEHVQLLTQLCHDAPSLLEAA</sequence>
<dbReference type="EMBL" id="QURR01000053">
    <property type="protein sequence ID" value="RGE39404.1"/>
    <property type="molecule type" value="Genomic_DNA"/>
</dbReference>
<name>A0A373F5G3_COMTE</name>